<dbReference type="PROSITE" id="PS00136">
    <property type="entry name" value="SUBTILASE_ASP"/>
    <property type="match status" value="1"/>
</dbReference>
<proteinExistence type="inferred from homology"/>
<comment type="caution">
    <text evidence="7">The sequence shown here is derived from an EMBL/GenBank/DDBJ whole genome shotgun (WGS) entry which is preliminary data.</text>
</comment>
<dbReference type="Gene3D" id="2.60.40.1120">
    <property type="entry name" value="Carboxypeptidase-like, regulatory domain"/>
    <property type="match status" value="3"/>
</dbReference>
<reference evidence="7" key="1">
    <citation type="submission" date="2017-11" db="EMBL/GenBank/DDBJ databases">
        <authorList>
            <person name="Kajale S.C."/>
            <person name="Sharma A."/>
        </authorList>
    </citation>
    <scope>NUCLEOTIDE SEQUENCE</scope>
    <source>
        <strain evidence="7">LS1_42</strain>
    </source>
</reference>
<keyword evidence="2 5" id="KW-0645">Protease</keyword>
<feature type="active site" description="Charge relay system" evidence="5">
    <location>
        <position position="191"/>
    </location>
</feature>
<keyword evidence="3 5" id="KW-0378">Hydrolase</keyword>
<comment type="similarity">
    <text evidence="1 5">Belongs to the peptidase S8 family.</text>
</comment>
<dbReference type="PANTHER" id="PTHR43806:SF11">
    <property type="entry name" value="CEREVISIN-RELATED"/>
    <property type="match status" value="1"/>
</dbReference>
<feature type="domain" description="Peptidase S8/S53" evidence="6">
    <location>
        <begin position="182"/>
        <end position="449"/>
    </location>
</feature>
<keyword evidence="4 5" id="KW-0720">Serine protease</keyword>
<gene>
    <name evidence="7" type="ORF">CV102_07205</name>
</gene>
<organism evidence="7 8">
    <name type="scientific">Natronococcus pandeyae</name>
    <dbReference type="NCBI Taxonomy" id="2055836"/>
    <lineage>
        <taxon>Archaea</taxon>
        <taxon>Methanobacteriati</taxon>
        <taxon>Methanobacteriota</taxon>
        <taxon>Stenosarchaea group</taxon>
        <taxon>Halobacteria</taxon>
        <taxon>Halobacteriales</taxon>
        <taxon>Natrialbaceae</taxon>
        <taxon>Natronococcus</taxon>
    </lineage>
</organism>
<dbReference type="GO" id="GO:0004252">
    <property type="term" value="F:serine-type endopeptidase activity"/>
    <property type="evidence" value="ECO:0007669"/>
    <property type="project" value="UniProtKB-UniRule"/>
</dbReference>
<dbReference type="PRINTS" id="PR00723">
    <property type="entry name" value="SUBTILISIN"/>
</dbReference>
<dbReference type="InterPro" id="IPR050131">
    <property type="entry name" value="Peptidase_S8_subtilisin-like"/>
</dbReference>
<evidence type="ECO:0000256" key="2">
    <source>
        <dbReference type="ARBA" id="ARBA00022670"/>
    </source>
</evidence>
<sequence length="745" mass="76642">MSLRLGVSYRVGCFCLAVVFLSLALAVGPGTAVAAGDPVEASGTTDEVSIDPELEDTDGDRSVIVQFEDESSDDPAAKQADVETTQRGFQEYANATDGVAVERQFWITDATLVTVDTDRVSLAELAALDGVSEIRTESVIAVSTANGAEGAADDGNSSNGSYAPGLEQSNVSSAWDTYHTRGDGASVAVLDSGVDGSHPDLEVAKWNDFGDAPAAEPTAYDDHGTHVSGVVAGGNESGTHVGVAPDADLYHGAVMTDCERDRCVGYERHILAGIEWAVEEAADVAVLSLGWDGYSPATIDAIENANDAGTLVVASSGNEGEGNSTSPGNVYDAMSVGAVDESGSVPDFSGGETIETREAWGTDAPDRWPESYTVPTVVAPGTDVESTVPDGGYETKRGTSMAAPSVGGTAALVQSATAADLGSDDLESALTESATVPADREGDVRYGHGVVDAAAAIDAAGGHATLEGTATDTVTGDPLANASVVIVAADGTERETTTDSDGTFEFTGLHGEQEHDVTVEHDGYEPETETTRIPADETTEIDVALAGSASIDVTLTDAQFGDDVEDATVVANGTRGTYPAKYVGDGTYRIEHVPRGEYDLLADAPGYVERDRVVTVTAHDRVRESFELEGDATLEVAVETQSGEPVENASITLERSSGSALEPDERTDENGTLTAVVAGVDGSYSIEVSAPEFETTVVESGPVETGSTGAVTVSLSDTRESVSHLGALAAAFALVAVGVARLARS</sequence>
<keyword evidence="8" id="KW-1185">Reference proteome</keyword>
<dbReference type="InterPro" id="IPR036852">
    <property type="entry name" value="Peptidase_S8/S53_dom_sf"/>
</dbReference>
<dbReference type="InterPro" id="IPR008969">
    <property type="entry name" value="CarboxyPept-like_regulatory"/>
</dbReference>
<dbReference type="InterPro" id="IPR022398">
    <property type="entry name" value="Peptidase_S8_His-AS"/>
</dbReference>
<dbReference type="AlphaFoldDB" id="A0A8J8Q7H8"/>
<dbReference type="SUPFAM" id="SSF49452">
    <property type="entry name" value="Starch-binding domain-like"/>
    <property type="match status" value="1"/>
</dbReference>
<dbReference type="Proteomes" id="UP000766904">
    <property type="component" value="Unassembled WGS sequence"/>
</dbReference>
<evidence type="ECO:0000313" key="7">
    <source>
        <dbReference type="EMBL" id="TYL39074.1"/>
    </source>
</evidence>
<dbReference type="OrthoDB" id="27270at2157"/>
<dbReference type="Gene3D" id="3.40.50.200">
    <property type="entry name" value="Peptidase S8/S53 domain"/>
    <property type="match status" value="1"/>
</dbReference>
<dbReference type="InterPro" id="IPR000209">
    <property type="entry name" value="Peptidase_S8/S53_dom"/>
</dbReference>
<feature type="active site" description="Charge relay system" evidence="5">
    <location>
        <position position="223"/>
    </location>
</feature>
<dbReference type="InterPro" id="IPR015500">
    <property type="entry name" value="Peptidase_S8_subtilisin-rel"/>
</dbReference>
<dbReference type="Pfam" id="PF13620">
    <property type="entry name" value="CarboxypepD_reg"/>
    <property type="match status" value="2"/>
</dbReference>
<dbReference type="GO" id="GO:0030246">
    <property type="term" value="F:carbohydrate binding"/>
    <property type="evidence" value="ECO:0007669"/>
    <property type="project" value="InterPro"/>
</dbReference>
<dbReference type="Pfam" id="PF00082">
    <property type="entry name" value="Peptidase_S8"/>
    <property type="match status" value="1"/>
</dbReference>
<dbReference type="EMBL" id="PHNJ01000003">
    <property type="protein sequence ID" value="TYL39074.1"/>
    <property type="molecule type" value="Genomic_DNA"/>
</dbReference>
<dbReference type="PROSITE" id="PS51892">
    <property type="entry name" value="SUBTILASE"/>
    <property type="match status" value="1"/>
</dbReference>
<dbReference type="PROSITE" id="PS00137">
    <property type="entry name" value="SUBTILASE_HIS"/>
    <property type="match status" value="1"/>
</dbReference>
<dbReference type="GO" id="GO:0006508">
    <property type="term" value="P:proteolysis"/>
    <property type="evidence" value="ECO:0007669"/>
    <property type="project" value="UniProtKB-KW"/>
</dbReference>
<dbReference type="InterPro" id="IPR013784">
    <property type="entry name" value="Carb-bd-like_fold"/>
</dbReference>
<feature type="active site" description="Charge relay system" evidence="5">
    <location>
        <position position="400"/>
    </location>
</feature>
<dbReference type="SUPFAM" id="SSF52743">
    <property type="entry name" value="Subtilisin-like"/>
    <property type="match status" value="1"/>
</dbReference>
<dbReference type="PANTHER" id="PTHR43806">
    <property type="entry name" value="PEPTIDASE S8"/>
    <property type="match status" value="1"/>
</dbReference>
<dbReference type="RefSeq" id="WP_148857212.1">
    <property type="nucleotide sequence ID" value="NZ_PHNJ01000003.1"/>
</dbReference>
<evidence type="ECO:0000256" key="1">
    <source>
        <dbReference type="ARBA" id="ARBA00011073"/>
    </source>
</evidence>
<evidence type="ECO:0000256" key="4">
    <source>
        <dbReference type="ARBA" id="ARBA00022825"/>
    </source>
</evidence>
<dbReference type="InterPro" id="IPR023827">
    <property type="entry name" value="Peptidase_S8_Asp-AS"/>
</dbReference>
<evidence type="ECO:0000256" key="5">
    <source>
        <dbReference type="PROSITE-ProRule" id="PRU01240"/>
    </source>
</evidence>
<evidence type="ECO:0000256" key="3">
    <source>
        <dbReference type="ARBA" id="ARBA00022801"/>
    </source>
</evidence>
<evidence type="ECO:0000313" key="8">
    <source>
        <dbReference type="Proteomes" id="UP000766904"/>
    </source>
</evidence>
<evidence type="ECO:0000259" key="6">
    <source>
        <dbReference type="Pfam" id="PF00082"/>
    </source>
</evidence>
<protein>
    <submittedName>
        <fullName evidence="7">Peptidase S8/S53 subtilisin kexin sedolisin</fullName>
    </submittedName>
</protein>
<dbReference type="SUPFAM" id="SSF49464">
    <property type="entry name" value="Carboxypeptidase regulatory domain-like"/>
    <property type="match status" value="2"/>
</dbReference>
<accession>A0A8J8Q7H8</accession>
<name>A0A8J8Q7H8_9EURY</name>